<dbReference type="SMART" id="SM00028">
    <property type="entry name" value="TPR"/>
    <property type="match status" value="4"/>
</dbReference>
<dbReference type="InterPro" id="IPR019734">
    <property type="entry name" value="TPR_rpt"/>
</dbReference>
<proteinExistence type="predicted"/>
<accession>A0A6P1W244</accession>
<reference evidence="4 5" key="1">
    <citation type="submission" date="2019-11" db="EMBL/GenBank/DDBJ databases">
        <title>Spirosoma endbachense sp. nov., isolated from a natural salt meadow.</title>
        <authorList>
            <person name="Rojas J."/>
            <person name="Ambika Manirajan B."/>
            <person name="Ratering S."/>
            <person name="Suarez C."/>
            <person name="Geissler-Plaum R."/>
            <person name="Schnell S."/>
        </authorList>
    </citation>
    <scope>NUCLEOTIDE SEQUENCE [LARGE SCALE GENOMIC DNA]</scope>
    <source>
        <strain evidence="4 5">I-24</strain>
    </source>
</reference>
<dbReference type="InterPro" id="IPR051685">
    <property type="entry name" value="Ycf3/AcsC/BcsC/TPR_MFPF"/>
</dbReference>
<keyword evidence="3" id="KW-0812">Transmembrane</keyword>
<dbReference type="RefSeq" id="WP_162389521.1">
    <property type="nucleotide sequence ID" value="NZ_CP045997.1"/>
</dbReference>
<keyword evidence="3" id="KW-1133">Transmembrane helix</keyword>
<evidence type="ECO:0000313" key="5">
    <source>
        <dbReference type="Proteomes" id="UP000464577"/>
    </source>
</evidence>
<dbReference type="Gene3D" id="3.40.50.1110">
    <property type="entry name" value="SGNH hydrolase"/>
    <property type="match status" value="1"/>
</dbReference>
<dbReference type="Pfam" id="PF13181">
    <property type="entry name" value="TPR_8"/>
    <property type="match status" value="2"/>
</dbReference>
<dbReference type="Proteomes" id="UP000464577">
    <property type="component" value="Chromosome"/>
</dbReference>
<gene>
    <name evidence="4" type="ORF">GJR95_30725</name>
</gene>
<dbReference type="InterPro" id="IPR011990">
    <property type="entry name" value="TPR-like_helical_dom_sf"/>
</dbReference>
<evidence type="ECO:0000256" key="2">
    <source>
        <dbReference type="ARBA" id="ARBA00022803"/>
    </source>
</evidence>
<keyword evidence="2" id="KW-0802">TPR repeat</keyword>
<dbReference type="InterPro" id="IPR036514">
    <property type="entry name" value="SGNH_hydro_sf"/>
</dbReference>
<protein>
    <recommendedName>
        <fullName evidence="6">Tetratricopeptide repeat protein</fullName>
    </recommendedName>
</protein>
<name>A0A6P1W244_9BACT</name>
<evidence type="ECO:0000256" key="1">
    <source>
        <dbReference type="ARBA" id="ARBA00022737"/>
    </source>
</evidence>
<dbReference type="Gene3D" id="1.25.40.10">
    <property type="entry name" value="Tetratricopeptide repeat domain"/>
    <property type="match status" value="3"/>
</dbReference>
<dbReference type="GO" id="GO:0016788">
    <property type="term" value="F:hydrolase activity, acting on ester bonds"/>
    <property type="evidence" value="ECO:0007669"/>
    <property type="project" value="UniProtKB-ARBA"/>
</dbReference>
<dbReference type="SUPFAM" id="SSF48452">
    <property type="entry name" value="TPR-like"/>
    <property type="match status" value="2"/>
</dbReference>
<organism evidence="4 5">
    <name type="scientific">Spirosoma endbachense</name>
    <dbReference type="NCBI Taxonomy" id="2666025"/>
    <lineage>
        <taxon>Bacteria</taxon>
        <taxon>Pseudomonadati</taxon>
        <taxon>Bacteroidota</taxon>
        <taxon>Cytophagia</taxon>
        <taxon>Cytophagales</taxon>
        <taxon>Cytophagaceae</taxon>
        <taxon>Spirosoma</taxon>
    </lineage>
</organism>
<keyword evidence="3" id="KW-0472">Membrane</keyword>
<dbReference type="KEGG" id="senf:GJR95_30725"/>
<evidence type="ECO:0000313" key="4">
    <source>
        <dbReference type="EMBL" id="QHV99115.1"/>
    </source>
</evidence>
<dbReference type="PANTHER" id="PTHR44943">
    <property type="entry name" value="CELLULOSE SYNTHASE OPERON PROTEIN C"/>
    <property type="match status" value="1"/>
</dbReference>
<dbReference type="PANTHER" id="PTHR44943:SF8">
    <property type="entry name" value="TPR REPEAT-CONTAINING PROTEIN MJ0263"/>
    <property type="match status" value="1"/>
</dbReference>
<evidence type="ECO:0008006" key="6">
    <source>
        <dbReference type="Google" id="ProtNLM"/>
    </source>
</evidence>
<keyword evidence="5" id="KW-1185">Reference proteome</keyword>
<dbReference type="AlphaFoldDB" id="A0A6P1W244"/>
<feature type="transmembrane region" description="Helical" evidence="3">
    <location>
        <begin position="20"/>
        <end position="40"/>
    </location>
</feature>
<dbReference type="SUPFAM" id="SSF52266">
    <property type="entry name" value="SGNH hydrolase"/>
    <property type="match status" value="1"/>
</dbReference>
<keyword evidence="1" id="KW-0677">Repeat</keyword>
<evidence type="ECO:0000256" key="3">
    <source>
        <dbReference type="SAM" id="Phobius"/>
    </source>
</evidence>
<sequence>MSSVKEYKPAQKQSPKRIVFFKILSILFSILLLYILEFSLKFFHYGHDLRLFIESPEDKNFLQLNPDASKKYFTNQKIATTGNIELFKKKKDPNTLRIFILGESTTIGYPYFHNGSFHRWLQYRLSHTFPDRNFEIINLSLTAVNSYTVFGFAKEVVHYEPDAVLIYTGHNEYYGALGVGSTEKIGSNPELVNLILYLRQFRLVQLITNTYEQIQRAIGGNAVDTGGTRMKLMVSEQQIPYQSTLYQMGIEQFYHNMDETLKLLSKRNIPVFVSNLVSNEKDLKPFVSFPTENVKLPAFNRNYTPGVAAFTRQNYAEAYRYFQAANQINNTHALCTYYLGKTAYAQGNFGLAKTYFTNAKDLDGLRFRAPEKLNELISQLCQKYSNAHLVNAKIEFEAKSANKIIGDELILEHVHPDLMGYALLADAFYKAMKKEKLIAVTTENEMSFSQLIQEMPITKVDSLAGLYKVSNLKRNWPFREVMSSHPYSIKTVEEKLAYGVTSQQLAWPDAISQLYDYYINNHELEKARKVVETFVLEYPTDARYYEKAAMLSGELKDDAKAIFYFKKAFALAPSFDKARYLFVLYLRLDRPAEAIPYLDYAIQNNTSQFNLNPVKAYAEQVVQLKQAYATDSTNLITINQIANAYYRMDNKSGASKYLLKILKIDADNPNALALMAQIK</sequence>
<dbReference type="EMBL" id="CP045997">
    <property type="protein sequence ID" value="QHV99115.1"/>
    <property type="molecule type" value="Genomic_DNA"/>
</dbReference>